<dbReference type="PANTHER" id="PTHR33069">
    <property type="entry name" value="CHROMOSOME 7, WHOLE GENOME SHOTGUN SEQUENCE-RELATED"/>
    <property type="match status" value="1"/>
</dbReference>
<sequence length="407" mass="46879">MFTKSTQEIEQELQAGRDLIASLQIKSEPPASPLQPSKVWKQSAATRLAFIKAFKEAIPLIENGPEGQAWQELLLRLGGQAHDYRVERSLVPRLRQHLVEISDVFVPARLQEVLSSENPASQVGLMKLVATEINQLKSSVTSPCSNQTSKISTYALDPYYFPDLPWEVDQIRDGIIEAFKEYIKTLKAKEPPSGDMRKPSLRELLESVDRMHGDFEDPRRVLKAKWKYVTREIEIMHMTVGNCLKPRAACKNTNPNGRDDEPMVHPWPSLEEMNKADIKTFQAYIPLLKICRLLLVKLCKTPASDQLLIYKMSLADLKEFYNKTEGLEEDLRKFTTMILERLTSRAILQLDAFLVWFNYIIKTVETHLATLDSPADRAHLKKSREWCLMWKIQYQIAIRNFAPKRKQ</sequence>
<evidence type="ECO:0000313" key="1">
    <source>
        <dbReference type="EMBL" id="KAA1071037.1"/>
    </source>
</evidence>
<evidence type="ECO:0000313" key="3">
    <source>
        <dbReference type="Proteomes" id="UP000325313"/>
    </source>
</evidence>
<accession>A0A5B0M1P9</accession>
<gene>
    <name evidence="2" type="ORF">PGTUg99_000942</name>
    <name evidence="1" type="ORF">PGTUg99_017633</name>
</gene>
<dbReference type="Proteomes" id="UP000325313">
    <property type="component" value="Unassembled WGS sequence"/>
</dbReference>
<reference evidence="1 3" key="1">
    <citation type="submission" date="2019-05" db="EMBL/GenBank/DDBJ databases">
        <title>Emergence of the Ug99 lineage of the wheat stem rust pathogen through somatic hybridization.</title>
        <authorList>
            <person name="Li F."/>
            <person name="Upadhyaya N.M."/>
            <person name="Sperschneider J."/>
            <person name="Matny O."/>
            <person name="Nguyen-Phuc H."/>
            <person name="Mago R."/>
            <person name="Raley C."/>
            <person name="Miller M.E."/>
            <person name="Silverstein K.A.T."/>
            <person name="Henningsen E."/>
            <person name="Hirsch C.D."/>
            <person name="Visser B."/>
            <person name="Pretorius Z.A."/>
            <person name="Steffenson B.J."/>
            <person name="Schwessinger B."/>
            <person name="Dodds P.N."/>
            <person name="Figueroa M."/>
        </authorList>
    </citation>
    <scope>NUCLEOTIDE SEQUENCE [LARGE SCALE GENOMIC DNA]</scope>
    <source>
        <strain evidence="1 3">Ug99</strain>
    </source>
</reference>
<dbReference type="EMBL" id="VDEP01000025">
    <property type="protein sequence ID" value="KAA1136774.1"/>
    <property type="molecule type" value="Genomic_DNA"/>
</dbReference>
<dbReference type="EMBL" id="VDEP01000481">
    <property type="protein sequence ID" value="KAA1071037.1"/>
    <property type="molecule type" value="Genomic_DNA"/>
</dbReference>
<protein>
    <submittedName>
        <fullName evidence="1">Uncharacterized protein</fullName>
    </submittedName>
</protein>
<comment type="caution">
    <text evidence="1">The sequence shown here is derived from an EMBL/GenBank/DDBJ whole genome shotgun (WGS) entry which is preliminary data.</text>
</comment>
<name>A0A5B0M1P9_PUCGR</name>
<dbReference type="PANTHER" id="PTHR33069:SF3">
    <property type="entry name" value="DYNEIN HEAVY CHAIN TAIL DOMAIN-CONTAINING PROTEIN"/>
    <property type="match status" value="1"/>
</dbReference>
<organism evidence="1 3">
    <name type="scientific">Puccinia graminis f. sp. tritici</name>
    <dbReference type="NCBI Taxonomy" id="56615"/>
    <lineage>
        <taxon>Eukaryota</taxon>
        <taxon>Fungi</taxon>
        <taxon>Dikarya</taxon>
        <taxon>Basidiomycota</taxon>
        <taxon>Pucciniomycotina</taxon>
        <taxon>Pucciniomycetes</taxon>
        <taxon>Pucciniales</taxon>
        <taxon>Pucciniaceae</taxon>
        <taxon>Puccinia</taxon>
    </lineage>
</organism>
<proteinExistence type="predicted"/>
<evidence type="ECO:0000313" key="2">
    <source>
        <dbReference type="EMBL" id="KAA1136774.1"/>
    </source>
</evidence>
<dbReference type="AlphaFoldDB" id="A0A5B0M1P9"/>